<dbReference type="AlphaFoldDB" id="B9TQ76"/>
<gene>
    <name evidence="1" type="ORF">RCOM_1973770</name>
</gene>
<organism evidence="1 2">
    <name type="scientific">Ricinus communis</name>
    <name type="common">Castor bean</name>
    <dbReference type="NCBI Taxonomy" id="3988"/>
    <lineage>
        <taxon>Eukaryota</taxon>
        <taxon>Viridiplantae</taxon>
        <taxon>Streptophyta</taxon>
        <taxon>Embryophyta</taxon>
        <taxon>Tracheophyta</taxon>
        <taxon>Spermatophyta</taxon>
        <taxon>Magnoliopsida</taxon>
        <taxon>eudicotyledons</taxon>
        <taxon>Gunneridae</taxon>
        <taxon>Pentapetalae</taxon>
        <taxon>rosids</taxon>
        <taxon>fabids</taxon>
        <taxon>Malpighiales</taxon>
        <taxon>Euphorbiaceae</taxon>
        <taxon>Acalyphoideae</taxon>
        <taxon>Acalypheae</taxon>
        <taxon>Ricinus</taxon>
    </lineage>
</organism>
<keyword evidence="2" id="KW-1185">Reference proteome</keyword>
<proteinExistence type="predicted"/>
<dbReference type="InParanoid" id="B9TQ76"/>
<evidence type="ECO:0000313" key="1">
    <source>
        <dbReference type="EMBL" id="EEF21987.1"/>
    </source>
</evidence>
<evidence type="ECO:0000313" key="2">
    <source>
        <dbReference type="Proteomes" id="UP000008311"/>
    </source>
</evidence>
<sequence>LAGAPPAEQKQLRIWLERAWRICRQRPKDTNKLYALHAPEVECISKGKAPQPYEFGVKVGLAITDRQGLIIGARAFPGNPYDGHTLAEQLEQSTILLQDLPVHRDREPYWPISGFVAPMTKYHQ</sequence>
<name>B9TQ76_RICCO</name>
<dbReference type="EMBL" id="EQ998172">
    <property type="protein sequence ID" value="EEF21987.1"/>
    <property type="molecule type" value="Genomic_DNA"/>
</dbReference>
<dbReference type="PANTHER" id="PTHR33803">
    <property type="entry name" value="IS1478 TRANSPOSASE"/>
    <property type="match status" value="1"/>
</dbReference>
<dbReference type="Proteomes" id="UP000008311">
    <property type="component" value="Unassembled WGS sequence"/>
</dbReference>
<feature type="non-terminal residue" evidence="1">
    <location>
        <position position="1"/>
    </location>
</feature>
<reference evidence="2" key="1">
    <citation type="journal article" date="2010" name="Nat. Biotechnol.">
        <title>Draft genome sequence of the oilseed species Ricinus communis.</title>
        <authorList>
            <person name="Chan A.P."/>
            <person name="Crabtree J."/>
            <person name="Zhao Q."/>
            <person name="Lorenzi H."/>
            <person name="Orvis J."/>
            <person name="Puiu D."/>
            <person name="Melake-Berhan A."/>
            <person name="Jones K.M."/>
            <person name="Redman J."/>
            <person name="Chen G."/>
            <person name="Cahoon E.B."/>
            <person name="Gedil M."/>
            <person name="Stanke M."/>
            <person name="Haas B.J."/>
            <person name="Wortman J.R."/>
            <person name="Fraser-Liggett C.M."/>
            <person name="Ravel J."/>
            <person name="Rabinowicz P.D."/>
        </authorList>
    </citation>
    <scope>NUCLEOTIDE SEQUENCE [LARGE SCALE GENOMIC DNA]</scope>
    <source>
        <strain evidence="2">cv. Hale</strain>
    </source>
</reference>
<protein>
    <submittedName>
        <fullName evidence="1">Uncharacterized protein</fullName>
    </submittedName>
</protein>
<accession>B9TQ76</accession>
<dbReference type="PANTHER" id="PTHR33803:SF3">
    <property type="entry name" value="BLL1974 PROTEIN"/>
    <property type="match status" value="1"/>
</dbReference>